<evidence type="ECO:0000256" key="3">
    <source>
        <dbReference type="ARBA" id="ARBA00022884"/>
    </source>
</evidence>
<keyword evidence="3" id="KW-0694">RNA-binding</keyword>
<keyword evidence="4" id="KW-0969">Cilium</keyword>
<dbReference type="RefSeq" id="WP_035616475.1">
    <property type="nucleotide sequence ID" value="NZ_ARYK01000004.1"/>
</dbReference>
<dbReference type="GO" id="GO:0048027">
    <property type="term" value="F:mRNA 5'-UTR binding"/>
    <property type="evidence" value="ECO:0007669"/>
    <property type="project" value="InterPro"/>
</dbReference>
<gene>
    <name evidence="4" type="primary">flbT</name>
    <name evidence="4" type="ORF">HJO_09364</name>
</gene>
<keyword evidence="2" id="KW-1005">Bacterial flagellum biogenesis</keyword>
<dbReference type="InterPro" id="IPR009967">
    <property type="entry name" value="Flagellum_FlbT"/>
</dbReference>
<dbReference type="STRING" id="1280950.HJO_09364"/>
<evidence type="ECO:0000256" key="2">
    <source>
        <dbReference type="ARBA" id="ARBA00022795"/>
    </source>
</evidence>
<evidence type="ECO:0000313" key="5">
    <source>
        <dbReference type="Proteomes" id="UP000025171"/>
    </source>
</evidence>
<organism evidence="4 5">
    <name type="scientific">Hyphomonas johnsonii MHS-2</name>
    <dbReference type="NCBI Taxonomy" id="1280950"/>
    <lineage>
        <taxon>Bacteria</taxon>
        <taxon>Pseudomonadati</taxon>
        <taxon>Pseudomonadota</taxon>
        <taxon>Alphaproteobacteria</taxon>
        <taxon>Hyphomonadales</taxon>
        <taxon>Hyphomonadaceae</taxon>
        <taxon>Hyphomonas</taxon>
    </lineage>
</organism>
<dbReference type="AlphaFoldDB" id="A0A059FP40"/>
<keyword evidence="5" id="KW-1185">Reference proteome</keyword>
<keyword evidence="1" id="KW-0678">Repressor</keyword>
<dbReference type="Pfam" id="PF07378">
    <property type="entry name" value="FlbT"/>
    <property type="match status" value="1"/>
</dbReference>
<keyword evidence="4" id="KW-0966">Cell projection</keyword>
<dbReference type="GO" id="GO:0044781">
    <property type="term" value="P:bacterial-type flagellum organization"/>
    <property type="evidence" value="ECO:0007669"/>
    <property type="project" value="UniProtKB-KW"/>
</dbReference>
<protein>
    <submittedName>
        <fullName evidence="4">Flagellar biosynthesis repressor FlbT</fullName>
    </submittedName>
</protein>
<keyword evidence="4" id="KW-0282">Flagellum</keyword>
<dbReference type="Proteomes" id="UP000025171">
    <property type="component" value="Unassembled WGS sequence"/>
</dbReference>
<evidence type="ECO:0000256" key="1">
    <source>
        <dbReference type="ARBA" id="ARBA00022491"/>
    </source>
</evidence>
<dbReference type="GO" id="GO:0006402">
    <property type="term" value="P:mRNA catabolic process"/>
    <property type="evidence" value="ECO:0007669"/>
    <property type="project" value="InterPro"/>
</dbReference>
<dbReference type="OrthoDB" id="8561314at2"/>
<comment type="caution">
    <text evidence="4">The sequence shown here is derived from an EMBL/GenBank/DDBJ whole genome shotgun (WGS) entry which is preliminary data.</text>
</comment>
<dbReference type="PATRIC" id="fig|1280950.3.peg.1874"/>
<evidence type="ECO:0000313" key="4">
    <source>
        <dbReference type="EMBL" id="KCZ92233.1"/>
    </source>
</evidence>
<dbReference type="GO" id="GO:1902209">
    <property type="term" value="P:negative regulation of bacterial-type flagellum assembly"/>
    <property type="evidence" value="ECO:0007669"/>
    <property type="project" value="InterPro"/>
</dbReference>
<proteinExistence type="predicted"/>
<dbReference type="NCBIfam" id="NF001995">
    <property type="entry name" value="PRK00794.1-1"/>
    <property type="match status" value="1"/>
</dbReference>
<sequence length="144" mass="15935">MSGLVLKIGPGERFIVNGAVLENGDKPARIRITEGDVRVLRCRDALRPEEVNTPVKQIYYAVQLLITGDLEEDGTLPAIDAECAKLLDVFESIDADLIPTLRSMVSRGNYYSALCHLRQILAIEDELLTRFAKPVTREPATKVA</sequence>
<accession>A0A059FP40</accession>
<dbReference type="EMBL" id="ARYK01000004">
    <property type="protein sequence ID" value="KCZ92233.1"/>
    <property type="molecule type" value="Genomic_DNA"/>
</dbReference>
<dbReference type="eggNOG" id="COG5443">
    <property type="taxonomic scope" value="Bacteria"/>
</dbReference>
<reference evidence="4 5" key="1">
    <citation type="journal article" date="2014" name="Antonie Van Leeuwenhoek">
        <title>Hyphomonas beringensis sp. nov. and Hyphomonas chukchiensis sp. nov., isolated from surface seawater of the Bering Sea and Chukchi Sea.</title>
        <authorList>
            <person name="Li C."/>
            <person name="Lai Q."/>
            <person name="Li G."/>
            <person name="Dong C."/>
            <person name="Wang J."/>
            <person name="Liao Y."/>
            <person name="Shao Z."/>
        </authorList>
    </citation>
    <scope>NUCLEOTIDE SEQUENCE [LARGE SCALE GENOMIC DNA]</scope>
    <source>
        <strain evidence="4 5">MHS-2</strain>
    </source>
</reference>
<name>A0A059FP40_9PROT</name>